<evidence type="ECO:0000313" key="2">
    <source>
        <dbReference type="EMBL" id="WNQ09802.1"/>
    </source>
</evidence>
<protein>
    <submittedName>
        <fullName evidence="2">NAD(P)-dependent oxidoreductase</fullName>
    </submittedName>
</protein>
<accession>A0AA96LA36</accession>
<reference evidence="2 3" key="1">
    <citation type="submission" date="2022-02" db="EMBL/GenBank/DDBJ databases">
        <title>Paenibacillus sp. MBLB1776 Whole Genome Shotgun Sequencing.</title>
        <authorList>
            <person name="Hwang C.Y."/>
            <person name="Cho E.-S."/>
            <person name="Seo M.-J."/>
        </authorList>
    </citation>
    <scope>NUCLEOTIDE SEQUENCE [LARGE SCALE GENOMIC DNA]</scope>
    <source>
        <strain evidence="2 3">MBLB1776</strain>
    </source>
</reference>
<dbReference type="PANTHER" id="PTHR43103">
    <property type="entry name" value="NUCLEOSIDE-DIPHOSPHATE-SUGAR EPIMERASE"/>
    <property type="match status" value="1"/>
</dbReference>
<feature type="domain" description="NAD-dependent epimerase/dehydratase" evidence="1">
    <location>
        <begin position="6"/>
        <end position="223"/>
    </location>
</feature>
<gene>
    <name evidence="2" type="ORF">MJA45_19535</name>
</gene>
<dbReference type="InterPro" id="IPR001509">
    <property type="entry name" value="Epimerase_deHydtase"/>
</dbReference>
<dbReference type="Gene3D" id="3.40.50.720">
    <property type="entry name" value="NAD(P)-binding Rossmann-like Domain"/>
    <property type="match status" value="1"/>
</dbReference>
<proteinExistence type="predicted"/>
<dbReference type="RefSeq" id="WP_315603576.1">
    <property type="nucleotide sequence ID" value="NZ_CP130318.1"/>
</dbReference>
<dbReference type="SUPFAM" id="SSF51735">
    <property type="entry name" value="NAD(P)-binding Rossmann-fold domains"/>
    <property type="match status" value="1"/>
</dbReference>
<dbReference type="KEGG" id="paun:MJA45_19535"/>
<dbReference type="InterPro" id="IPR036291">
    <property type="entry name" value="NAD(P)-bd_dom_sf"/>
</dbReference>
<name>A0AA96LA36_9BACL</name>
<dbReference type="EMBL" id="CP130318">
    <property type="protein sequence ID" value="WNQ09802.1"/>
    <property type="molecule type" value="Genomic_DNA"/>
</dbReference>
<keyword evidence="3" id="KW-1185">Reference proteome</keyword>
<dbReference type="Proteomes" id="UP001305702">
    <property type="component" value="Chromosome"/>
</dbReference>
<dbReference type="Pfam" id="PF01370">
    <property type="entry name" value="Epimerase"/>
    <property type="match status" value="1"/>
</dbReference>
<evidence type="ECO:0000259" key="1">
    <source>
        <dbReference type="Pfam" id="PF01370"/>
    </source>
</evidence>
<dbReference type="PANTHER" id="PTHR43103:SF6">
    <property type="entry name" value="PUTATIVE-RELATED"/>
    <property type="match status" value="1"/>
</dbReference>
<organism evidence="2 3">
    <name type="scientific">Paenibacillus aurantius</name>
    <dbReference type="NCBI Taxonomy" id="2918900"/>
    <lineage>
        <taxon>Bacteria</taxon>
        <taxon>Bacillati</taxon>
        <taxon>Bacillota</taxon>
        <taxon>Bacilli</taxon>
        <taxon>Bacillales</taxon>
        <taxon>Paenibacillaceae</taxon>
        <taxon>Paenibacillus</taxon>
    </lineage>
</organism>
<sequence>MNKGKIAVTGGSGKAGKWIVRELIDHGYEVVNLDSKLPEESLCRTILTDLTDAGQVHNALSSFGGRDRRPVEAVIHFAAIPQAFTHPNDVVFRTNVMSTYNILEACANLTIRKAVLASSESSYGICFASEFFEPRYLPVDEEHPQLPEDSYGLSKVVNEQTGETFHRRTGMQVVSFRLGNILEPSDYERVIGGFDKPEQRRGILWSYIDVRDVASACRLAIEKEGLGAQALILAADDTSSNLPTEELAARYLPGVKEFRQRLDGRSSFLSNEKAKQLLGWRQQHYLQDGAEF</sequence>
<evidence type="ECO:0000313" key="3">
    <source>
        <dbReference type="Proteomes" id="UP001305702"/>
    </source>
</evidence>
<dbReference type="AlphaFoldDB" id="A0AA96LA36"/>